<dbReference type="InterPro" id="IPR040676">
    <property type="entry name" value="DUF5641"/>
</dbReference>
<organism evidence="4 5">
    <name type="scientific">Coilia grayii</name>
    <name type="common">Gray's grenadier anchovy</name>
    <dbReference type="NCBI Taxonomy" id="363190"/>
    <lineage>
        <taxon>Eukaryota</taxon>
        <taxon>Metazoa</taxon>
        <taxon>Chordata</taxon>
        <taxon>Craniata</taxon>
        <taxon>Vertebrata</taxon>
        <taxon>Euteleostomi</taxon>
        <taxon>Actinopterygii</taxon>
        <taxon>Neopterygii</taxon>
        <taxon>Teleostei</taxon>
        <taxon>Clupei</taxon>
        <taxon>Clupeiformes</taxon>
        <taxon>Clupeoidei</taxon>
        <taxon>Engraulidae</taxon>
        <taxon>Coilinae</taxon>
        <taxon>Coilia</taxon>
    </lineage>
</organism>
<gene>
    <name evidence="4" type="ORF">ACEWY4_008605</name>
</gene>
<feature type="compositionally biased region" description="Low complexity" evidence="2">
    <location>
        <begin position="176"/>
        <end position="185"/>
    </location>
</feature>
<evidence type="ECO:0000313" key="4">
    <source>
        <dbReference type="EMBL" id="KAL2096457.1"/>
    </source>
</evidence>
<proteinExistence type="predicted"/>
<protein>
    <recommendedName>
        <fullName evidence="3">DUF5641 domain-containing protein</fullName>
    </recommendedName>
</protein>
<comment type="caution">
    <text evidence="4">The sequence shown here is derived from an EMBL/GenBank/DDBJ whole genome shotgun (WGS) entry which is preliminary data.</text>
</comment>
<evidence type="ECO:0000313" key="5">
    <source>
        <dbReference type="Proteomes" id="UP001591681"/>
    </source>
</evidence>
<evidence type="ECO:0000256" key="1">
    <source>
        <dbReference type="SAM" id="Coils"/>
    </source>
</evidence>
<feature type="region of interest" description="Disordered" evidence="2">
    <location>
        <begin position="151"/>
        <end position="193"/>
    </location>
</feature>
<evidence type="ECO:0000256" key="2">
    <source>
        <dbReference type="SAM" id="MobiDB-lite"/>
    </source>
</evidence>
<dbReference type="EMBL" id="JBHFQA010000007">
    <property type="protein sequence ID" value="KAL2096457.1"/>
    <property type="molecule type" value="Genomic_DNA"/>
</dbReference>
<dbReference type="Pfam" id="PF18701">
    <property type="entry name" value="DUF5641"/>
    <property type="match status" value="1"/>
</dbReference>
<sequence length="338" mass="35111">MDAGPLAAVGEGVGVGDGETVCAALSRYESTLRDAVREIHVDVSAFKLGVERRLEEALHVSGPLGRAVAQLQQENRQLRSQLEALTRQVEVLTCTACDRSALLGPASGLQQLQQNPGAGSGASSGSSGGVGVGTGSSCGGGAGVGTGTGSSCGGTGQHQMHGLGSGTGTGGGGGSSQSPTAPSSPCVGVTGSASGLASSPTAVRFSSRATFAVSSKTNGVSLAPPGDFTEKDLYKRQWMQVQSMANRFWSRWRAEYLQSLQPRRKWQDEQRNIGVGDLVLLRDAQAVRNEWPMAIITAVFPGQDGKVRKVELKVAKEGATKKFLRPVSEIVLLMEKED</sequence>
<feature type="compositionally biased region" description="Gly residues" evidence="2">
    <location>
        <begin position="163"/>
        <end position="175"/>
    </location>
</feature>
<accession>A0ABD1KBC4</accession>
<keyword evidence="1" id="KW-0175">Coiled coil</keyword>
<feature type="domain" description="DUF5641" evidence="3">
    <location>
        <begin position="237"/>
        <end position="333"/>
    </location>
</feature>
<name>A0ABD1KBC4_9TELE</name>
<dbReference type="PANTHER" id="PTHR47331:SF6">
    <property type="entry name" value="DOUBLECORTIN DOMAIN-CONTAINING PROTEIN"/>
    <property type="match status" value="1"/>
</dbReference>
<dbReference type="AlphaFoldDB" id="A0ABD1KBC4"/>
<dbReference type="PANTHER" id="PTHR47331">
    <property type="entry name" value="PHD-TYPE DOMAIN-CONTAINING PROTEIN"/>
    <property type="match status" value="1"/>
</dbReference>
<feature type="coiled-coil region" evidence="1">
    <location>
        <begin position="68"/>
        <end position="95"/>
    </location>
</feature>
<dbReference type="Proteomes" id="UP001591681">
    <property type="component" value="Unassembled WGS sequence"/>
</dbReference>
<reference evidence="4 5" key="1">
    <citation type="submission" date="2024-09" db="EMBL/GenBank/DDBJ databases">
        <title>A chromosome-level genome assembly of Gray's grenadier anchovy, Coilia grayii.</title>
        <authorList>
            <person name="Fu Z."/>
        </authorList>
    </citation>
    <scope>NUCLEOTIDE SEQUENCE [LARGE SCALE GENOMIC DNA]</scope>
    <source>
        <strain evidence="4">G4</strain>
        <tissue evidence="4">Muscle</tissue>
    </source>
</reference>
<keyword evidence="5" id="KW-1185">Reference proteome</keyword>
<evidence type="ECO:0000259" key="3">
    <source>
        <dbReference type="Pfam" id="PF18701"/>
    </source>
</evidence>